<dbReference type="Gene3D" id="2.130.10.10">
    <property type="entry name" value="YVTN repeat-like/Quinoprotein amine dehydrogenase"/>
    <property type="match status" value="1"/>
</dbReference>
<dbReference type="Ensembl" id="ENSLCAT00010004957.1">
    <property type="protein sequence ID" value="ENSLCAP00010004830.1"/>
    <property type="gene ID" value="ENSLCAG00010002453.1"/>
</dbReference>
<accession>A0A4W6BV09</accession>
<dbReference type="GO" id="GO:0007411">
    <property type="term" value="P:axon guidance"/>
    <property type="evidence" value="ECO:0007669"/>
    <property type="project" value="TreeGrafter"/>
</dbReference>
<dbReference type="PANTHER" id="PTHR11036:SF69">
    <property type="entry name" value="SEMA DOMAIN-CONTAINING PROTEIN"/>
    <property type="match status" value="1"/>
</dbReference>
<evidence type="ECO:0000313" key="6">
    <source>
        <dbReference type="Proteomes" id="UP000314980"/>
    </source>
</evidence>
<dbReference type="GO" id="GO:0030335">
    <property type="term" value="P:positive regulation of cell migration"/>
    <property type="evidence" value="ECO:0007669"/>
    <property type="project" value="TreeGrafter"/>
</dbReference>
<evidence type="ECO:0000256" key="2">
    <source>
        <dbReference type="PROSITE-ProRule" id="PRU00352"/>
    </source>
</evidence>
<dbReference type="GO" id="GO:0071526">
    <property type="term" value="P:semaphorin-plexin signaling pathway"/>
    <property type="evidence" value="ECO:0007669"/>
    <property type="project" value="TreeGrafter"/>
</dbReference>
<evidence type="ECO:0000313" key="5">
    <source>
        <dbReference type="Ensembl" id="ENSLCAP00010004830.1"/>
    </source>
</evidence>
<feature type="signal peptide" evidence="3">
    <location>
        <begin position="1"/>
        <end position="41"/>
    </location>
</feature>
<comment type="caution">
    <text evidence="2">Lacks conserved residue(s) required for the propagation of feature annotation.</text>
</comment>
<dbReference type="GeneTree" id="ENSGT00940000165085"/>
<dbReference type="InterPro" id="IPR015943">
    <property type="entry name" value="WD40/YVTN_repeat-like_dom_sf"/>
</dbReference>
<feature type="domain" description="Sema" evidence="4">
    <location>
        <begin position="56"/>
        <end position="202"/>
    </location>
</feature>
<dbReference type="InterPro" id="IPR027231">
    <property type="entry name" value="Semaphorin"/>
</dbReference>
<dbReference type="InterPro" id="IPR036352">
    <property type="entry name" value="Semap_dom_sf"/>
</dbReference>
<sequence>MTAIFAAALQAAGGVRTRGVQSLQMLMLCLLPLLWLQPADSNTAPDAKAWSQTGPRLQLSHSDLRNSSAVFWKGGISSGYQALLLDEDQGWLLVGGKDHIYLLRPDSVDLPTRAVYWPAAREHVEHCRLAGKSVETECANFVRLLQPFNKTHVYACGTGAFHPQCTYLHLGHSTEGPLFVLSPHSGVRQRKMSLQSQRALHC</sequence>
<dbReference type="STRING" id="8187.ENSLCAP00010004830"/>
<keyword evidence="6" id="KW-1185">Reference proteome</keyword>
<feature type="chain" id="PRO_5021442914" description="Sema domain-containing protein" evidence="3">
    <location>
        <begin position="42"/>
        <end position="202"/>
    </location>
</feature>
<dbReference type="GO" id="GO:0001755">
    <property type="term" value="P:neural crest cell migration"/>
    <property type="evidence" value="ECO:0007669"/>
    <property type="project" value="TreeGrafter"/>
</dbReference>
<dbReference type="GO" id="GO:0005886">
    <property type="term" value="C:plasma membrane"/>
    <property type="evidence" value="ECO:0007669"/>
    <property type="project" value="TreeGrafter"/>
</dbReference>
<reference evidence="6" key="1">
    <citation type="submission" date="2015-09" db="EMBL/GenBank/DDBJ databases">
        <authorList>
            <person name="Sai Rama Sridatta P."/>
        </authorList>
    </citation>
    <scope>NUCLEOTIDE SEQUENCE [LARGE SCALE GENOMIC DNA]</scope>
</reference>
<proteinExistence type="predicted"/>
<dbReference type="PROSITE" id="PS51004">
    <property type="entry name" value="SEMA"/>
    <property type="match status" value="1"/>
</dbReference>
<dbReference type="InterPro" id="IPR001627">
    <property type="entry name" value="Semap_dom"/>
</dbReference>
<dbReference type="SUPFAM" id="SSF101912">
    <property type="entry name" value="Sema domain"/>
    <property type="match status" value="1"/>
</dbReference>
<dbReference type="Proteomes" id="UP000314980">
    <property type="component" value="Unassembled WGS sequence"/>
</dbReference>
<reference evidence="5" key="2">
    <citation type="submission" date="2025-08" db="UniProtKB">
        <authorList>
            <consortium name="Ensembl"/>
        </authorList>
    </citation>
    <scope>IDENTIFICATION</scope>
</reference>
<dbReference type="AlphaFoldDB" id="A0A4W6BV09"/>
<dbReference type="GO" id="GO:0030215">
    <property type="term" value="F:semaphorin receptor binding"/>
    <property type="evidence" value="ECO:0007669"/>
    <property type="project" value="InterPro"/>
</dbReference>
<name>A0A4W6BV09_LATCA</name>
<dbReference type="GO" id="GO:0045499">
    <property type="term" value="F:chemorepellent activity"/>
    <property type="evidence" value="ECO:0007669"/>
    <property type="project" value="TreeGrafter"/>
</dbReference>
<evidence type="ECO:0000256" key="1">
    <source>
        <dbReference type="ARBA" id="ARBA00023180"/>
    </source>
</evidence>
<keyword evidence="3" id="KW-0732">Signal</keyword>
<reference evidence="5" key="3">
    <citation type="submission" date="2025-09" db="UniProtKB">
        <authorList>
            <consortium name="Ensembl"/>
        </authorList>
    </citation>
    <scope>IDENTIFICATION</scope>
</reference>
<keyword evidence="1" id="KW-0325">Glycoprotein</keyword>
<dbReference type="PANTHER" id="PTHR11036">
    <property type="entry name" value="SEMAPHORIN"/>
    <property type="match status" value="1"/>
</dbReference>
<organism evidence="5 6">
    <name type="scientific">Lates calcarifer</name>
    <name type="common">Barramundi</name>
    <name type="synonym">Holocentrus calcarifer</name>
    <dbReference type="NCBI Taxonomy" id="8187"/>
    <lineage>
        <taxon>Eukaryota</taxon>
        <taxon>Metazoa</taxon>
        <taxon>Chordata</taxon>
        <taxon>Craniata</taxon>
        <taxon>Vertebrata</taxon>
        <taxon>Euteleostomi</taxon>
        <taxon>Actinopterygii</taxon>
        <taxon>Neopterygii</taxon>
        <taxon>Teleostei</taxon>
        <taxon>Neoteleostei</taxon>
        <taxon>Acanthomorphata</taxon>
        <taxon>Carangaria</taxon>
        <taxon>Carangaria incertae sedis</taxon>
        <taxon>Centropomidae</taxon>
        <taxon>Lates</taxon>
    </lineage>
</organism>
<protein>
    <recommendedName>
        <fullName evidence="4">Sema domain-containing protein</fullName>
    </recommendedName>
</protein>
<evidence type="ECO:0000259" key="4">
    <source>
        <dbReference type="PROSITE" id="PS51004"/>
    </source>
</evidence>
<dbReference type="InParanoid" id="A0A4W6BV09"/>
<evidence type="ECO:0000256" key="3">
    <source>
        <dbReference type="SAM" id="SignalP"/>
    </source>
</evidence>